<dbReference type="GO" id="GO:0022904">
    <property type="term" value="P:respiratory electron transport chain"/>
    <property type="evidence" value="ECO:0007669"/>
    <property type="project" value="InterPro"/>
</dbReference>
<feature type="domain" description="Cytochrome b/b6 N-terminal region profile" evidence="12">
    <location>
        <begin position="9"/>
        <end position="224"/>
    </location>
</feature>
<feature type="domain" description="Cytochrome b/b6 C-terminal region profile" evidence="13">
    <location>
        <begin position="228"/>
        <end position="350"/>
    </location>
</feature>
<feature type="transmembrane region" description="Helical" evidence="11">
    <location>
        <begin position="301"/>
        <end position="321"/>
    </location>
</feature>
<keyword evidence="6" id="KW-0249">Electron transport</keyword>
<protein>
    <submittedName>
        <fullName evidence="15">Cytochrome b/b6</fullName>
    </submittedName>
</protein>
<dbReference type="PROSITE" id="PS51002">
    <property type="entry name" value="CYTB_NTER"/>
    <property type="match status" value="1"/>
</dbReference>
<dbReference type="InterPro" id="IPR027387">
    <property type="entry name" value="Cytb/b6-like_sf"/>
</dbReference>
<keyword evidence="2" id="KW-0813">Transport</keyword>
<dbReference type="eggNOG" id="COG2010">
    <property type="taxonomic scope" value="Bacteria"/>
</dbReference>
<dbReference type="InterPro" id="IPR009056">
    <property type="entry name" value="Cyt_c-like_dom"/>
</dbReference>
<feature type="transmembrane region" description="Helical" evidence="11">
    <location>
        <begin position="96"/>
        <end position="119"/>
    </location>
</feature>
<dbReference type="GO" id="GO:0016020">
    <property type="term" value="C:membrane"/>
    <property type="evidence" value="ECO:0007669"/>
    <property type="project" value="UniProtKB-SubCell"/>
</dbReference>
<feature type="transmembrane region" description="Helical" evidence="11">
    <location>
        <begin position="243"/>
        <end position="264"/>
    </location>
</feature>
<evidence type="ECO:0000256" key="4">
    <source>
        <dbReference type="ARBA" id="ARBA00022692"/>
    </source>
</evidence>
<evidence type="ECO:0000256" key="8">
    <source>
        <dbReference type="ARBA" id="ARBA00023004"/>
    </source>
</evidence>
<evidence type="ECO:0000259" key="13">
    <source>
        <dbReference type="PROSITE" id="PS51003"/>
    </source>
</evidence>
<dbReference type="PROSITE" id="PS51007">
    <property type="entry name" value="CYTC"/>
    <property type="match status" value="1"/>
</dbReference>
<keyword evidence="9 11" id="KW-0472">Membrane</keyword>
<evidence type="ECO:0000313" key="16">
    <source>
        <dbReference type="Proteomes" id="UP000007382"/>
    </source>
</evidence>
<organism evidence="15 16">
    <name type="scientific">Leptospirillum ferrooxidans (strain C2-3)</name>
    <dbReference type="NCBI Taxonomy" id="1162668"/>
    <lineage>
        <taxon>Bacteria</taxon>
        <taxon>Pseudomonadati</taxon>
        <taxon>Nitrospirota</taxon>
        <taxon>Nitrospiria</taxon>
        <taxon>Nitrospirales</taxon>
        <taxon>Nitrospiraceae</taxon>
        <taxon>Leptospirillum</taxon>
    </lineage>
</organism>
<dbReference type="Pfam" id="PF00033">
    <property type="entry name" value="Cytochrome_B"/>
    <property type="match status" value="1"/>
</dbReference>
<dbReference type="AlphaFoldDB" id="I0IPN9"/>
<evidence type="ECO:0000256" key="3">
    <source>
        <dbReference type="ARBA" id="ARBA00022617"/>
    </source>
</evidence>
<evidence type="ECO:0000256" key="2">
    <source>
        <dbReference type="ARBA" id="ARBA00022448"/>
    </source>
</evidence>
<dbReference type="PROSITE" id="PS51003">
    <property type="entry name" value="CYTB_CTER"/>
    <property type="match status" value="1"/>
</dbReference>
<feature type="transmembrane region" description="Helical" evidence="11">
    <location>
        <begin position="333"/>
        <end position="351"/>
    </location>
</feature>
<dbReference type="GO" id="GO:0020037">
    <property type="term" value="F:heme binding"/>
    <property type="evidence" value="ECO:0007669"/>
    <property type="project" value="InterPro"/>
</dbReference>
<feature type="transmembrane region" description="Helical" evidence="11">
    <location>
        <begin position="125"/>
        <end position="147"/>
    </location>
</feature>
<evidence type="ECO:0000256" key="10">
    <source>
        <dbReference type="PROSITE-ProRule" id="PRU00433"/>
    </source>
</evidence>
<dbReference type="RefSeq" id="WP_014449725.1">
    <property type="nucleotide sequence ID" value="NC_017094.1"/>
</dbReference>
<name>I0IPN9_LEPFC</name>
<feature type="transmembrane region" description="Helical" evidence="11">
    <location>
        <begin position="37"/>
        <end position="61"/>
    </location>
</feature>
<sequence>MHPSRPNRLVEYLDERIRVRSLMQFLLAEPMPGGARWAYIFGSMVLFSLIIQFVTGVMLAFDYGGTPDHAWDSVNYIDHLKYGTLPVGRLIRGFHYWGASVMVILVGIHLLQVFIWGAYKRPREVMWLVGVVLLALTMVAAFTGYLLPWDERAYWGTIVGTNMMGIIPVVGPVIKSAIRGGTGLGALTLSHFFAIHTMVLPSLFIGFFALHMVIFRRVGPAGPFRGSPSELEEKKEYFYPRQVLMDSLGMLFIFILVATLAVLFPPGLEAMANPANSSYSPTPAWYFDWIFELLKMIRPEIAGVLGVPLIVGILLVVWPFFDKSPERSPYKRPVVVSTILLSLGLIIVLSLEAEAGYKPMVALDRTAMARGKIVFDHSGCMGCHMVDGKGGKVGPDLSEEGLVGHSEHWLKVQFVNSKAHFPQSPMPDFTFLKPEQIHDLAQYVSSLGRAGWPDPTAPTP</sequence>
<dbReference type="SUPFAM" id="SSF81648">
    <property type="entry name" value="a domain/subunit of cytochrome bc1 complex (Ubiquinol-cytochrome c reductase)"/>
    <property type="match status" value="1"/>
</dbReference>
<feature type="domain" description="Cytochrome c" evidence="14">
    <location>
        <begin position="366"/>
        <end position="448"/>
    </location>
</feature>
<dbReference type="PANTHER" id="PTHR19271:SF16">
    <property type="entry name" value="CYTOCHROME B"/>
    <property type="match status" value="1"/>
</dbReference>
<keyword evidence="4 11" id="KW-0812">Transmembrane</keyword>
<dbReference type="InterPro" id="IPR036909">
    <property type="entry name" value="Cyt_c-like_dom_sf"/>
</dbReference>
<dbReference type="GO" id="GO:0046872">
    <property type="term" value="F:metal ion binding"/>
    <property type="evidence" value="ECO:0007669"/>
    <property type="project" value="UniProtKB-KW"/>
</dbReference>
<dbReference type="OrthoDB" id="9804503at2"/>
<dbReference type="GO" id="GO:0009055">
    <property type="term" value="F:electron transfer activity"/>
    <property type="evidence" value="ECO:0007669"/>
    <property type="project" value="InterPro"/>
</dbReference>
<evidence type="ECO:0000259" key="12">
    <source>
        <dbReference type="PROSITE" id="PS51002"/>
    </source>
</evidence>
<keyword evidence="5 10" id="KW-0479">Metal-binding</keyword>
<keyword evidence="3 10" id="KW-0349">Heme</keyword>
<dbReference type="Proteomes" id="UP000007382">
    <property type="component" value="Chromosome"/>
</dbReference>
<evidence type="ECO:0000259" key="14">
    <source>
        <dbReference type="PROSITE" id="PS51007"/>
    </source>
</evidence>
<reference evidence="16" key="2">
    <citation type="submission" date="2012-03" db="EMBL/GenBank/DDBJ databases">
        <title>The complete genome sequence of the pioneer microbe on fresh volcanic deposit, Leptospirillum ferrooxidans strain C2-3.</title>
        <authorList>
            <person name="Fujimura R."/>
            <person name="Sato Y."/>
            <person name="Nishizawa T."/>
            <person name="Nanba K."/>
            <person name="Oshima K."/>
            <person name="Hattori M."/>
            <person name="Kamijo T."/>
            <person name="Ohta H."/>
        </authorList>
    </citation>
    <scope>NUCLEOTIDE SEQUENCE [LARGE SCALE GENOMIC DNA]</scope>
    <source>
        <strain evidence="16">C2-3</strain>
    </source>
</reference>
<evidence type="ECO:0000313" key="15">
    <source>
        <dbReference type="EMBL" id="BAM07238.1"/>
    </source>
</evidence>
<dbReference type="InterPro" id="IPR005797">
    <property type="entry name" value="Cyt_b/b6_N"/>
</dbReference>
<dbReference type="GO" id="GO:0016491">
    <property type="term" value="F:oxidoreductase activity"/>
    <property type="evidence" value="ECO:0007669"/>
    <property type="project" value="InterPro"/>
</dbReference>
<keyword evidence="16" id="KW-1185">Reference proteome</keyword>
<evidence type="ECO:0000256" key="1">
    <source>
        <dbReference type="ARBA" id="ARBA00004141"/>
    </source>
</evidence>
<dbReference type="PATRIC" id="fig|1162668.3.peg.1847"/>
<reference evidence="15 16" key="1">
    <citation type="journal article" date="2012" name="J. Bacteriol.">
        <title>Complete Genome Sequence of Leptospirillum ferrooxidans Strain C2-3, Isolated from a Fresh Volcanic Ash Deposit on the Island of Miyake, Japan.</title>
        <authorList>
            <person name="Fujimura R."/>
            <person name="Sato Y."/>
            <person name="Nishizawa T."/>
            <person name="Oshima K."/>
            <person name="Kim S.-W."/>
            <person name="Hattori M."/>
            <person name="Kamijo T."/>
            <person name="Ohta H."/>
        </authorList>
    </citation>
    <scope>NUCLEOTIDE SEQUENCE [LARGE SCALE GENOMIC DNA]</scope>
    <source>
        <strain evidence="15 16">C2-3</strain>
    </source>
</reference>
<dbReference type="Gene3D" id="1.10.760.10">
    <property type="entry name" value="Cytochrome c-like domain"/>
    <property type="match status" value="1"/>
</dbReference>
<evidence type="ECO:0000256" key="9">
    <source>
        <dbReference type="ARBA" id="ARBA00023136"/>
    </source>
</evidence>
<dbReference type="PANTHER" id="PTHR19271">
    <property type="entry name" value="CYTOCHROME B"/>
    <property type="match status" value="1"/>
</dbReference>
<proteinExistence type="predicted"/>
<dbReference type="HOGENOM" id="CLU_031114_4_1_0"/>
<gene>
    <name evidence="15" type="ordered locus">LFE_1556</name>
</gene>
<dbReference type="STRING" id="1162668.LFE_1556"/>
<dbReference type="KEGG" id="lfc:LFE_1556"/>
<feature type="transmembrane region" description="Helical" evidence="11">
    <location>
        <begin position="194"/>
        <end position="215"/>
    </location>
</feature>
<dbReference type="InterPro" id="IPR005798">
    <property type="entry name" value="Cyt_b/b6_C"/>
</dbReference>
<dbReference type="InterPro" id="IPR016174">
    <property type="entry name" value="Di-haem_cyt_TM"/>
</dbReference>
<accession>I0IPN9</accession>
<evidence type="ECO:0000256" key="6">
    <source>
        <dbReference type="ARBA" id="ARBA00022982"/>
    </source>
</evidence>
<dbReference type="EMBL" id="AP012342">
    <property type="protein sequence ID" value="BAM07238.1"/>
    <property type="molecule type" value="Genomic_DNA"/>
</dbReference>
<dbReference type="Pfam" id="PF00034">
    <property type="entry name" value="Cytochrom_C"/>
    <property type="match status" value="1"/>
</dbReference>
<dbReference type="InterPro" id="IPR036150">
    <property type="entry name" value="Cyt_b/b6_C_sf"/>
</dbReference>
<keyword evidence="8 10" id="KW-0408">Iron</keyword>
<dbReference type="SUPFAM" id="SSF46626">
    <property type="entry name" value="Cytochrome c"/>
    <property type="match status" value="1"/>
</dbReference>
<comment type="subcellular location">
    <subcellularLocation>
        <location evidence="1">Membrane</location>
        <topology evidence="1">Multi-pass membrane protein</topology>
    </subcellularLocation>
</comment>
<dbReference type="Gene3D" id="1.20.810.10">
    <property type="entry name" value="Cytochrome Bc1 Complex, Chain C"/>
    <property type="match status" value="1"/>
</dbReference>
<evidence type="ECO:0000256" key="5">
    <source>
        <dbReference type="ARBA" id="ARBA00022723"/>
    </source>
</evidence>
<keyword evidence="7 11" id="KW-1133">Transmembrane helix</keyword>
<dbReference type="SUPFAM" id="SSF81342">
    <property type="entry name" value="Transmembrane di-heme cytochromes"/>
    <property type="match status" value="1"/>
</dbReference>
<evidence type="ECO:0000256" key="7">
    <source>
        <dbReference type="ARBA" id="ARBA00022989"/>
    </source>
</evidence>
<dbReference type="eggNOG" id="COG1290">
    <property type="taxonomic scope" value="Bacteria"/>
</dbReference>
<dbReference type="Pfam" id="PF00032">
    <property type="entry name" value="Cytochrom_B_C"/>
    <property type="match status" value="1"/>
</dbReference>
<evidence type="ECO:0000256" key="11">
    <source>
        <dbReference type="SAM" id="Phobius"/>
    </source>
</evidence>